<dbReference type="InterPro" id="IPR000525">
    <property type="entry name" value="Initiator_Rep_WH1"/>
</dbReference>
<evidence type="ECO:0000259" key="2">
    <source>
        <dbReference type="Pfam" id="PF01051"/>
    </source>
</evidence>
<dbReference type="Pfam" id="PF01051">
    <property type="entry name" value="Rep3_N"/>
    <property type="match status" value="1"/>
</dbReference>
<evidence type="ECO:0000256" key="1">
    <source>
        <dbReference type="ARBA" id="ARBA00038283"/>
    </source>
</evidence>
<feature type="domain" description="Initiator Rep protein WH1" evidence="2">
    <location>
        <begin position="28"/>
        <end position="178"/>
    </location>
</feature>
<reference evidence="3 4" key="1">
    <citation type="journal article" date="2014" name="Genome Announc.">
        <title>Draft genome sequences of eight enterohepatic helicobacter species isolated from both laboratory and wild rodents.</title>
        <authorList>
            <person name="Sheh A."/>
            <person name="Shen Z."/>
            <person name="Fox J.G."/>
        </authorList>
    </citation>
    <scope>NUCLEOTIDE SEQUENCE [LARGE SCALE GENOMIC DNA]</scope>
    <source>
        <strain evidence="3 4">MIT-03-7007</strain>
    </source>
</reference>
<evidence type="ECO:0000313" key="3">
    <source>
        <dbReference type="EMBL" id="TLE15921.1"/>
    </source>
</evidence>
<dbReference type="Gene3D" id="1.10.10.10">
    <property type="entry name" value="Winged helix-like DNA-binding domain superfamily/Winged helix DNA-binding domain"/>
    <property type="match status" value="1"/>
</dbReference>
<dbReference type="InterPro" id="IPR036390">
    <property type="entry name" value="WH_DNA-bd_sf"/>
</dbReference>
<dbReference type="SUPFAM" id="SSF46785">
    <property type="entry name" value="Winged helix' DNA-binding domain"/>
    <property type="match status" value="1"/>
</dbReference>
<comment type="similarity">
    <text evidence="1">Belongs to the initiator RepB protein family.</text>
</comment>
<dbReference type="GO" id="GO:0006270">
    <property type="term" value="P:DNA replication initiation"/>
    <property type="evidence" value="ECO:0007669"/>
    <property type="project" value="InterPro"/>
</dbReference>
<evidence type="ECO:0000313" key="4">
    <source>
        <dbReference type="Proteomes" id="UP000029920"/>
    </source>
</evidence>
<dbReference type="GO" id="GO:0003887">
    <property type="term" value="F:DNA-directed DNA polymerase activity"/>
    <property type="evidence" value="ECO:0007669"/>
    <property type="project" value="InterPro"/>
</dbReference>
<comment type="caution">
    <text evidence="3">The sequence shown here is derived from an EMBL/GenBank/DDBJ whole genome shotgun (WGS) entry which is preliminary data.</text>
</comment>
<name>A0A4U8UDJ5_9HELI</name>
<dbReference type="EMBL" id="JRPC02000011">
    <property type="protein sequence ID" value="TLE15921.1"/>
    <property type="molecule type" value="Genomic_DNA"/>
</dbReference>
<accession>A0A4U8UDJ5</accession>
<dbReference type="AlphaFoldDB" id="A0A4U8UDJ5"/>
<dbReference type="InterPro" id="IPR036388">
    <property type="entry name" value="WH-like_DNA-bd_sf"/>
</dbReference>
<gene>
    <name evidence="3" type="ORF">LS72_005015</name>
</gene>
<dbReference type="Proteomes" id="UP000029920">
    <property type="component" value="Unassembled WGS sequence"/>
</dbReference>
<protein>
    <submittedName>
        <fullName evidence="3">RepB family plasmid replication initiator protein</fullName>
    </submittedName>
</protein>
<dbReference type="RefSeq" id="WP_052087346.1">
    <property type="nucleotide sequence ID" value="NZ_JRPC02000011.1"/>
</dbReference>
<proteinExistence type="inferred from homology"/>
<sequence length="280" mass="32830">MQLNRDLNLISKTNCKSKAKSKDIVNFSSLFNQVALKNFTKIDMDILFFIVKKVYNKNKKLIKFEINELINLIDSNGTRFKNKIRLLENIESFCEKLQTSFIKNYVINGKTTDLYRITLFNVSSHYENGILKFINVKITPEAVKFFNNVNEYNLVAFSLEEFSFISSKHSKNLYRIAKQIERSKSKSWVVNSFLLENIMDIKESHKNKYKATKVQNFYLSPALKELNGKNYLGNPYFRDKLICETIKENKVTTNNKVTHNVVAYKLSFIEADNEEFKLKE</sequence>
<keyword evidence="4" id="KW-1185">Reference proteome</keyword>
<organism evidence="3 4">
    <name type="scientific">Helicobacter apodemus</name>
    <dbReference type="NCBI Taxonomy" id="135569"/>
    <lineage>
        <taxon>Bacteria</taxon>
        <taxon>Pseudomonadati</taxon>
        <taxon>Campylobacterota</taxon>
        <taxon>Epsilonproteobacteria</taxon>
        <taxon>Campylobacterales</taxon>
        <taxon>Helicobacteraceae</taxon>
        <taxon>Helicobacter</taxon>
    </lineage>
</organism>